<keyword evidence="7" id="KW-0902">Two-component regulatory system</keyword>
<evidence type="ECO:0000259" key="13">
    <source>
        <dbReference type="PROSITE" id="PS50885"/>
    </source>
</evidence>
<dbReference type="SUPFAM" id="SSF55874">
    <property type="entry name" value="ATPase domain of HSP90 chaperone/DNA topoisomerase II/histidine kinase"/>
    <property type="match status" value="1"/>
</dbReference>
<dbReference type="InterPro" id="IPR036890">
    <property type="entry name" value="HATPase_C_sf"/>
</dbReference>
<evidence type="ECO:0000259" key="12">
    <source>
        <dbReference type="PROSITE" id="PS50113"/>
    </source>
</evidence>
<dbReference type="FunFam" id="3.30.565.10:FF:000006">
    <property type="entry name" value="Sensor histidine kinase WalK"/>
    <property type="match status" value="1"/>
</dbReference>
<dbReference type="Gene3D" id="3.30.450.20">
    <property type="entry name" value="PAS domain"/>
    <property type="match status" value="1"/>
</dbReference>
<dbReference type="InterPro" id="IPR035965">
    <property type="entry name" value="PAS-like_dom_sf"/>
</dbReference>
<feature type="domain" description="PAC" evidence="12">
    <location>
        <begin position="157"/>
        <end position="211"/>
    </location>
</feature>
<proteinExistence type="predicted"/>
<dbReference type="PANTHER" id="PTHR45453">
    <property type="entry name" value="PHOSPHATE REGULON SENSOR PROTEIN PHOR"/>
    <property type="match status" value="1"/>
</dbReference>
<dbReference type="GO" id="GO:0004721">
    <property type="term" value="F:phosphoprotein phosphatase activity"/>
    <property type="evidence" value="ECO:0007669"/>
    <property type="project" value="TreeGrafter"/>
</dbReference>
<keyword evidence="5 14" id="KW-0808">Transferase</keyword>
<dbReference type="EMBL" id="UHFR01000005">
    <property type="protein sequence ID" value="SUN76197.1"/>
    <property type="molecule type" value="Genomic_DNA"/>
</dbReference>
<keyword evidence="8 9" id="KW-0472">Membrane</keyword>
<dbReference type="SMART" id="SM00387">
    <property type="entry name" value="HATPase_c"/>
    <property type="match status" value="1"/>
</dbReference>
<protein>
    <recommendedName>
        <fullName evidence="3">histidine kinase</fullName>
        <ecNumber evidence="3">2.7.13.3</ecNumber>
    </recommendedName>
</protein>
<dbReference type="PROSITE" id="PS50113">
    <property type="entry name" value="PAC"/>
    <property type="match status" value="1"/>
</dbReference>
<dbReference type="Gene3D" id="3.30.565.10">
    <property type="entry name" value="Histidine kinase-like ATPase, C-terminal domain"/>
    <property type="match status" value="1"/>
</dbReference>
<dbReference type="InterPro" id="IPR000700">
    <property type="entry name" value="PAS-assoc_C"/>
</dbReference>
<dbReference type="InterPro" id="IPR050351">
    <property type="entry name" value="BphY/WalK/GraS-like"/>
</dbReference>
<name>A0A380KYJ0_9STRE</name>
<feature type="domain" description="PAS" evidence="11">
    <location>
        <begin position="92"/>
        <end position="162"/>
    </location>
</feature>
<keyword evidence="6 14" id="KW-0418">Kinase</keyword>
<dbReference type="SUPFAM" id="SSF55785">
    <property type="entry name" value="PYP-like sensor domain (PAS domain)"/>
    <property type="match status" value="1"/>
</dbReference>
<dbReference type="NCBIfam" id="TIGR00229">
    <property type="entry name" value="sensory_box"/>
    <property type="match status" value="1"/>
</dbReference>
<dbReference type="SMART" id="SM00091">
    <property type="entry name" value="PAS"/>
    <property type="match status" value="1"/>
</dbReference>
<keyword evidence="9" id="KW-0812">Transmembrane</keyword>
<dbReference type="GO" id="GO:0006355">
    <property type="term" value="P:regulation of DNA-templated transcription"/>
    <property type="evidence" value="ECO:0007669"/>
    <property type="project" value="InterPro"/>
</dbReference>
<dbReference type="CDD" id="cd00082">
    <property type="entry name" value="HisKA"/>
    <property type="match status" value="1"/>
</dbReference>
<feature type="domain" description="Histidine kinase" evidence="10">
    <location>
        <begin position="215"/>
        <end position="435"/>
    </location>
</feature>
<dbReference type="SUPFAM" id="SSF47384">
    <property type="entry name" value="Homodimeric domain of signal transducing histidine kinase"/>
    <property type="match status" value="1"/>
</dbReference>
<dbReference type="Gene3D" id="1.10.8.500">
    <property type="entry name" value="HAMP domain in histidine kinase"/>
    <property type="match status" value="1"/>
</dbReference>
<dbReference type="GO" id="GO:0016036">
    <property type="term" value="P:cellular response to phosphate starvation"/>
    <property type="evidence" value="ECO:0007669"/>
    <property type="project" value="TreeGrafter"/>
</dbReference>
<evidence type="ECO:0000256" key="2">
    <source>
        <dbReference type="ARBA" id="ARBA00004370"/>
    </source>
</evidence>
<dbReference type="InterPro" id="IPR013767">
    <property type="entry name" value="PAS_fold"/>
</dbReference>
<evidence type="ECO:0000256" key="8">
    <source>
        <dbReference type="ARBA" id="ARBA00023136"/>
    </source>
</evidence>
<evidence type="ECO:0000259" key="10">
    <source>
        <dbReference type="PROSITE" id="PS50109"/>
    </source>
</evidence>
<dbReference type="PROSITE" id="PS50109">
    <property type="entry name" value="HIS_KIN"/>
    <property type="match status" value="1"/>
</dbReference>
<evidence type="ECO:0000256" key="7">
    <source>
        <dbReference type="ARBA" id="ARBA00023012"/>
    </source>
</evidence>
<gene>
    <name evidence="14" type="primary">yycG_1</name>
    <name evidence="14" type="ORF">NCTC13765_00661</name>
</gene>
<evidence type="ECO:0000313" key="15">
    <source>
        <dbReference type="Proteomes" id="UP000254634"/>
    </source>
</evidence>
<evidence type="ECO:0000256" key="1">
    <source>
        <dbReference type="ARBA" id="ARBA00000085"/>
    </source>
</evidence>
<dbReference type="Proteomes" id="UP000254634">
    <property type="component" value="Unassembled WGS sequence"/>
</dbReference>
<dbReference type="PANTHER" id="PTHR45453:SF1">
    <property type="entry name" value="PHOSPHATE REGULON SENSOR PROTEIN PHOR"/>
    <property type="match status" value="1"/>
</dbReference>
<feature type="domain" description="HAMP" evidence="13">
    <location>
        <begin position="35"/>
        <end position="87"/>
    </location>
</feature>
<dbReference type="FunFam" id="1.10.287.130:FF:000001">
    <property type="entry name" value="Two-component sensor histidine kinase"/>
    <property type="match status" value="1"/>
</dbReference>
<evidence type="ECO:0000256" key="6">
    <source>
        <dbReference type="ARBA" id="ARBA00022777"/>
    </source>
</evidence>
<evidence type="ECO:0000256" key="9">
    <source>
        <dbReference type="SAM" id="Phobius"/>
    </source>
</evidence>
<organism evidence="14 15">
    <name type="scientific">Streptococcus massiliensis</name>
    <dbReference type="NCBI Taxonomy" id="313439"/>
    <lineage>
        <taxon>Bacteria</taxon>
        <taxon>Bacillati</taxon>
        <taxon>Bacillota</taxon>
        <taxon>Bacilli</taxon>
        <taxon>Lactobacillales</taxon>
        <taxon>Streptococcaceae</taxon>
        <taxon>Streptococcus</taxon>
    </lineage>
</organism>
<dbReference type="GO" id="GO:0005886">
    <property type="term" value="C:plasma membrane"/>
    <property type="evidence" value="ECO:0007669"/>
    <property type="project" value="TreeGrafter"/>
</dbReference>
<dbReference type="AlphaFoldDB" id="A0A380KYJ0"/>
<dbReference type="InterPro" id="IPR005467">
    <property type="entry name" value="His_kinase_dom"/>
</dbReference>
<dbReference type="CDD" id="cd00075">
    <property type="entry name" value="HATPase"/>
    <property type="match status" value="1"/>
</dbReference>
<reference evidence="14" key="1">
    <citation type="submission" date="2018-06" db="EMBL/GenBank/DDBJ databases">
        <authorList>
            <consortium name="Pathogen Informatics"/>
            <person name="Doyle S."/>
        </authorList>
    </citation>
    <scope>NUCLEOTIDE SEQUENCE [LARGE SCALE GENOMIC DNA]</scope>
    <source>
        <strain evidence="14">NCTC13765</strain>
    </source>
</reference>
<dbReference type="Pfam" id="PF02518">
    <property type="entry name" value="HATPase_c"/>
    <property type="match status" value="1"/>
</dbReference>
<dbReference type="Pfam" id="PF00512">
    <property type="entry name" value="HisKA"/>
    <property type="match status" value="1"/>
</dbReference>
<dbReference type="InterPro" id="IPR054693">
    <property type="entry name" value="WalK-like_HAMP"/>
</dbReference>
<dbReference type="PRINTS" id="PR00344">
    <property type="entry name" value="BCTRLSENSOR"/>
</dbReference>
<dbReference type="InterPro" id="IPR003660">
    <property type="entry name" value="HAMP_dom"/>
</dbReference>
<dbReference type="InterPro" id="IPR058096">
    <property type="entry name" value="WalK_streptococcus"/>
</dbReference>
<keyword evidence="4" id="KW-0597">Phosphoprotein</keyword>
<sequence>MIETIRQYILSRDFIFALLILGFILVVTLLFLENRRDNKQLRQLNQKINDLIAGDYSEVLDMQSGPEITDMTNSINDLSEVIRLTHENLEQETKRLTSILSYMTDGVLATNRRGQIIMINDMATKQLGVKEADVRNTSILDLLGIEEEYDLRTLLTKVPELTIDSRDENGEYISLRVRFALIRRESGFISGLVAVLHDTTEQDKEERERRLFVSNVSHELRTPLTSVKSYLEALDEGAVSEPVAPDFVRVSLNETNRMMRMVSDLLSLSRIDNETSHLDVEWTNFTAFITFILNRFDKIKQQDDEKKYELVRNYPITPVWVEIDTDKITQVLDNILNNAIKYSPDGGTITVSMRTTESQLIISISDEGLGIPKQDLPKIFDRFYRVDKARSRAQGGTGLGLAIAKEIIKQHHGFIWAKSIYGEGSTFTIVLPYDKDAVRDDDWDNENELES</sequence>
<feature type="transmembrane region" description="Helical" evidence="9">
    <location>
        <begin position="14"/>
        <end position="32"/>
    </location>
</feature>
<comment type="subcellular location">
    <subcellularLocation>
        <location evidence="2">Membrane</location>
    </subcellularLocation>
</comment>
<dbReference type="InterPro" id="IPR000014">
    <property type="entry name" value="PAS"/>
</dbReference>
<dbReference type="NCBIfam" id="NF033093">
    <property type="entry name" value="HK_VicK"/>
    <property type="match status" value="1"/>
</dbReference>
<evidence type="ECO:0000256" key="5">
    <source>
        <dbReference type="ARBA" id="ARBA00022679"/>
    </source>
</evidence>
<keyword evidence="9" id="KW-1133">Transmembrane helix</keyword>
<dbReference type="InterPro" id="IPR004358">
    <property type="entry name" value="Sig_transdc_His_kin-like_C"/>
</dbReference>
<evidence type="ECO:0000313" key="14">
    <source>
        <dbReference type="EMBL" id="SUN76197.1"/>
    </source>
</evidence>
<dbReference type="SMART" id="SM00388">
    <property type="entry name" value="HisKA"/>
    <property type="match status" value="1"/>
</dbReference>
<dbReference type="Pfam" id="PF22610">
    <property type="entry name" value="CovS-like_HAMP"/>
    <property type="match status" value="1"/>
</dbReference>
<dbReference type="InterPro" id="IPR003594">
    <property type="entry name" value="HATPase_dom"/>
</dbReference>
<dbReference type="STRING" id="1123307.GCA_000380065_01544"/>
<accession>A0A380KYJ0</accession>
<evidence type="ECO:0000256" key="3">
    <source>
        <dbReference type="ARBA" id="ARBA00012438"/>
    </source>
</evidence>
<dbReference type="OrthoDB" id="9813151at2"/>
<dbReference type="PROSITE" id="PS50885">
    <property type="entry name" value="HAMP"/>
    <property type="match status" value="1"/>
</dbReference>
<evidence type="ECO:0000256" key="4">
    <source>
        <dbReference type="ARBA" id="ARBA00022553"/>
    </source>
</evidence>
<comment type="catalytic activity">
    <reaction evidence="1">
        <text>ATP + protein L-histidine = ADP + protein N-phospho-L-histidine.</text>
        <dbReference type="EC" id="2.7.13.3"/>
    </reaction>
</comment>
<dbReference type="InterPro" id="IPR036097">
    <property type="entry name" value="HisK_dim/P_sf"/>
</dbReference>
<dbReference type="RefSeq" id="WP_018372260.1">
    <property type="nucleotide sequence ID" value="NZ_UHFR01000005.1"/>
</dbReference>
<dbReference type="PROSITE" id="PS50112">
    <property type="entry name" value="PAS"/>
    <property type="match status" value="1"/>
</dbReference>
<dbReference type="CDD" id="cd00130">
    <property type="entry name" value="PAS"/>
    <property type="match status" value="1"/>
</dbReference>
<dbReference type="Pfam" id="PF00989">
    <property type="entry name" value="PAS"/>
    <property type="match status" value="1"/>
</dbReference>
<dbReference type="EC" id="2.7.13.3" evidence="3"/>
<keyword evidence="15" id="KW-1185">Reference proteome</keyword>
<dbReference type="InterPro" id="IPR003661">
    <property type="entry name" value="HisK_dim/P_dom"/>
</dbReference>
<dbReference type="GO" id="GO:0000155">
    <property type="term" value="F:phosphorelay sensor kinase activity"/>
    <property type="evidence" value="ECO:0007669"/>
    <property type="project" value="InterPro"/>
</dbReference>
<evidence type="ECO:0000259" key="11">
    <source>
        <dbReference type="PROSITE" id="PS50112"/>
    </source>
</evidence>
<dbReference type="Gene3D" id="1.10.287.130">
    <property type="match status" value="1"/>
</dbReference>